<feature type="coiled-coil region" evidence="1">
    <location>
        <begin position="547"/>
        <end position="578"/>
    </location>
</feature>
<dbReference type="RefSeq" id="WP_118314537.1">
    <property type="nucleotide sequence ID" value="NZ_QRNJ01000028.1"/>
</dbReference>
<name>A0A415G772_9FIRM</name>
<gene>
    <name evidence="2" type="ORF">DW068_08260</name>
</gene>
<keyword evidence="1" id="KW-0175">Coiled coil</keyword>
<dbReference type="Proteomes" id="UP000283497">
    <property type="component" value="Unassembled WGS sequence"/>
</dbReference>
<dbReference type="EMBL" id="QRNJ01000028">
    <property type="protein sequence ID" value="RHK39143.1"/>
    <property type="molecule type" value="Genomic_DNA"/>
</dbReference>
<proteinExistence type="predicted"/>
<dbReference type="AlphaFoldDB" id="A0A415G772"/>
<sequence>MREYQTNKLHLKFDYETIERDFDIYQIKQKAEGKKYISQEVLDNVSEEQYITAVQWIYGNTALVLLEKDKISTYAFKKKMRERFPDITVCQIKGLFDEKVREKYFGEGDIQLARLLFNSLRPYKSEIFHRNNIMGKLFYQSPKWKSKDTVYFVQIHLDYSFHLILKVVTFTKDTGDSGGYVFDKSTGNFRRALKTDKGTKYVKKNKNTKSTVPFLNIENMEKFEASKMGVLKQFVEDVRTYLRDYIEINFETMEEMMSHDKKWEKYSIKVKENKSKIYEKEAAKRLSSHKIAIVDECNTETSKKITDDFQAFLKKVYGVGSKLGDSVSSGTYNLRIIHDKGYYKGENDLHDEIFNKCIVQHITVENYKKCDLEKNPEFYAIIQELFIKEDIVNKQLTTFNWSETLGKSGKTWAFVSFKKDDTDKNTKKKDQYTYYRVFITPDGKLSFDSCAGRSWMRRKDEWKNIIRYHQELIDKRKSEKRYDENIEGFFYTDINDICTIYKTNACVYPRFDGIGGELFLLKADKELDKEQMIDALLHFKEDSPELVKKNKEEFEQVLNNLKNRKEEYVDKKAFYKDIGRGKLREGFNEYLRAEYRILLNFSKSKENLPLYDLDAMTDIHYSISGDSSGKLVKYFVGSAKALNGSVARSNPIRKIIGKTLKAEEILPMLTATFVRNEQYTVIPFPYKYIREYFQIS</sequence>
<accession>A0A415G772</accession>
<evidence type="ECO:0000313" key="2">
    <source>
        <dbReference type="EMBL" id="RHK39143.1"/>
    </source>
</evidence>
<comment type="caution">
    <text evidence="2">The sequence shown here is derived from an EMBL/GenBank/DDBJ whole genome shotgun (WGS) entry which is preliminary data.</text>
</comment>
<reference evidence="2 3" key="1">
    <citation type="submission" date="2018-08" db="EMBL/GenBank/DDBJ databases">
        <title>A genome reference for cultivated species of the human gut microbiota.</title>
        <authorList>
            <person name="Zou Y."/>
            <person name="Xue W."/>
            <person name="Luo G."/>
        </authorList>
    </citation>
    <scope>NUCLEOTIDE SEQUENCE [LARGE SCALE GENOMIC DNA]</scope>
    <source>
        <strain evidence="2 3">AF45-14BH</strain>
    </source>
</reference>
<protein>
    <submittedName>
        <fullName evidence="2">Uncharacterized protein</fullName>
    </submittedName>
</protein>
<evidence type="ECO:0000313" key="3">
    <source>
        <dbReference type="Proteomes" id="UP000283497"/>
    </source>
</evidence>
<organism evidence="2 3">
    <name type="scientific">Anaerobutyricum hallii</name>
    <dbReference type="NCBI Taxonomy" id="39488"/>
    <lineage>
        <taxon>Bacteria</taxon>
        <taxon>Bacillati</taxon>
        <taxon>Bacillota</taxon>
        <taxon>Clostridia</taxon>
        <taxon>Lachnospirales</taxon>
        <taxon>Lachnospiraceae</taxon>
        <taxon>Anaerobutyricum</taxon>
    </lineage>
</organism>
<evidence type="ECO:0000256" key="1">
    <source>
        <dbReference type="SAM" id="Coils"/>
    </source>
</evidence>